<accession>A0A519BBS0</accession>
<dbReference type="InterPro" id="IPR009010">
    <property type="entry name" value="Asp_de-COase-like_dom_sf"/>
</dbReference>
<dbReference type="CDD" id="cd00207">
    <property type="entry name" value="fer2"/>
    <property type="match status" value="1"/>
</dbReference>
<dbReference type="InterPro" id="IPR006656">
    <property type="entry name" value="Mopterin_OxRdtase"/>
</dbReference>
<dbReference type="GO" id="GO:0043546">
    <property type="term" value="F:molybdopterin cofactor binding"/>
    <property type="evidence" value="ECO:0007669"/>
    <property type="project" value="InterPro"/>
</dbReference>
<dbReference type="Gene3D" id="2.20.25.90">
    <property type="entry name" value="ADC-like domains"/>
    <property type="match status" value="1"/>
</dbReference>
<evidence type="ECO:0000259" key="9">
    <source>
        <dbReference type="PROSITE" id="PS51085"/>
    </source>
</evidence>
<evidence type="ECO:0000259" key="12">
    <source>
        <dbReference type="PROSITE" id="PS51839"/>
    </source>
</evidence>
<dbReference type="Pfam" id="PF00384">
    <property type="entry name" value="Molybdopterin"/>
    <property type="match status" value="1"/>
</dbReference>
<evidence type="ECO:0000256" key="5">
    <source>
        <dbReference type="ARBA" id="ARBA00022737"/>
    </source>
</evidence>
<feature type="domain" description="4Fe-4S ferredoxin-type" evidence="10">
    <location>
        <begin position="141"/>
        <end position="172"/>
    </location>
</feature>
<reference evidence="13 14" key="1">
    <citation type="submission" date="2019-01" db="EMBL/GenBank/DDBJ databases">
        <title>Insights into ecological role of a new deltaproteobacterial order Candidatus Sinidesulfobacterales (Sva0485) by metagenomics and metatranscriptomics.</title>
        <authorList>
            <person name="Tan S."/>
            <person name="Liu J."/>
            <person name="Fang Y."/>
            <person name="Hedlund B.P."/>
            <person name="Lian Z.H."/>
            <person name="Huang L.Y."/>
            <person name="Li J.T."/>
            <person name="Huang L.N."/>
            <person name="Li W.J."/>
            <person name="Jiang H.C."/>
            <person name="Dong H.L."/>
            <person name="Shu W.S."/>
        </authorList>
    </citation>
    <scope>NUCLEOTIDE SEQUENCE [LARGE SCALE GENOMIC DNA]</scope>
    <source>
        <strain evidence="13">AP3</strain>
    </source>
</reference>
<dbReference type="Gene3D" id="3.40.228.10">
    <property type="entry name" value="Dimethylsulfoxide Reductase, domain 2"/>
    <property type="match status" value="1"/>
</dbReference>
<dbReference type="PANTHER" id="PTHR43105">
    <property type="entry name" value="RESPIRATORY NITRATE REDUCTASE"/>
    <property type="match status" value="1"/>
</dbReference>
<evidence type="ECO:0000313" key="13">
    <source>
        <dbReference type="EMBL" id="RZD14664.1"/>
    </source>
</evidence>
<dbReference type="InterPro" id="IPR006963">
    <property type="entry name" value="Mopterin_OxRdtase_4Fe-4S_dom"/>
</dbReference>
<keyword evidence="2" id="KW-0004">4Fe-4S</keyword>
<feature type="domain" description="4Fe-4S Mo/W bis-MGD-type" evidence="11">
    <location>
        <begin position="218"/>
        <end position="274"/>
    </location>
</feature>
<dbReference type="GO" id="GO:0046872">
    <property type="term" value="F:metal ion binding"/>
    <property type="evidence" value="ECO:0007669"/>
    <property type="project" value="UniProtKB-KW"/>
</dbReference>
<sequence length="1022" mass="113466">MINTVNIEIDGKNLTVCENTTILNAAKDAGIIIPSLCASKELLPYGACRLCAVEMIGKKGYVYACSVYASNGMKIKTYSDKLFSLKRTLMELYLSDHPNDCLTCSKNLICDLQNWAAYFGLRSIRYRGKSHLLAAVDESNPYFRFDPSRCIVCARCVRACREVQGNFALTVIKRGFDSVIKAGDNFLNSECVSCGACVKTCPTGALIEKTVVNHGKADSAATTTCGYCGVGCSFNVEYKGNNIVRMMPNDKSLSNYGHSCVKGRFAWGYVQSGDRLKTPLLRNSLNEPFKEVSWEEAVFFTAKKFKEIQSKYGVKAVGGISSSRCTNEENYLMQKLIRTGFGNNNIDTCARVCHQPTGYALGVAFGAGAGTQDLGSMFDSDCIMIIGANPTEAHPVVGSFIRKTARNGADLIVIDPRETEVAKSPHISAKYHLRPLPGTNVSLLNALAYTIIKEGLLNADFIKERCDIESFNLYEEFILNDYNSPEAAEAITGVYREDIAGAARLYAKAKNASIFYGLGVTEHLQGSTGVLAIADLAMLTGNIGRKGVGVSPLRGQNNVQGAADMGAEPSVFPGYRHVSDDNVRLLFEKEWNSKLDPEQGMRLPDMLRDALAGRFKGLYILGEDIVQTDPDANRIIASLKSMEFVAVHDIFMNATADYAHVILPGSSFLEKEGTFTNWERRIQRVRKILEPVAGKPDWEILIDLSNALGYKMNYSNPSEIMDEIAKLTPSFSGVNYDKLNRLGSLQWPCTEYNPFGAEILHKDKFIRGKGRFIITSYIGSKNSVSKKYPYILTTVRNLFQYNCSNNTRRTENSVWYNRDILEISREDAKDLNINDGDTALIESRKGKVTLTAKISGRVKQGVVATTFHFPEYKTNVLTSDYSDWSTETPEYKVTAVSVKKYGDNKLYASDGYNADEPLQCLSNDKNKTAYGGEIIRMFYNLVLIFAPYPEDSAINEITGHIKKYWERRLIEKLIYISENENCFNEEAVQSIVYEGSISGNKEMPPELLHKLALAAIKVLKVD</sequence>
<organism evidence="13 14">
    <name type="scientific">Candidatus Acidulodesulfobacterium ferriphilum</name>
    <dbReference type="NCBI Taxonomy" id="2597223"/>
    <lineage>
        <taxon>Bacteria</taxon>
        <taxon>Deltaproteobacteria</taxon>
        <taxon>Candidatus Acidulodesulfobacterales</taxon>
        <taxon>Candidatus Acidulodesulfobacterium</taxon>
    </lineage>
</organism>
<dbReference type="Pfam" id="PF22117">
    <property type="entry name" value="Fer4_Nqo3"/>
    <property type="match status" value="1"/>
</dbReference>
<dbReference type="PIRSF" id="PIRSF036643">
    <property type="entry name" value="FDH_alpha"/>
    <property type="match status" value="1"/>
</dbReference>
<dbReference type="PROSITE" id="PS51379">
    <property type="entry name" value="4FE4S_FER_2"/>
    <property type="match status" value="2"/>
</dbReference>
<dbReference type="PROSITE" id="PS51085">
    <property type="entry name" value="2FE2S_FER_2"/>
    <property type="match status" value="1"/>
</dbReference>
<feature type="domain" description="4Fe-4S ferredoxin-type" evidence="10">
    <location>
        <begin position="183"/>
        <end position="211"/>
    </location>
</feature>
<dbReference type="InterPro" id="IPR050123">
    <property type="entry name" value="Prok_molybdopt-oxidoreductase"/>
</dbReference>
<evidence type="ECO:0000256" key="6">
    <source>
        <dbReference type="ARBA" id="ARBA00023002"/>
    </source>
</evidence>
<dbReference type="GO" id="GO:0016020">
    <property type="term" value="C:membrane"/>
    <property type="evidence" value="ECO:0007669"/>
    <property type="project" value="TreeGrafter"/>
</dbReference>
<feature type="domain" description="2Fe-2S ferredoxin-type" evidence="9">
    <location>
        <begin position="3"/>
        <end position="81"/>
    </location>
</feature>
<gene>
    <name evidence="13" type="ORF">EVJ47_05725</name>
</gene>
<evidence type="ECO:0000256" key="4">
    <source>
        <dbReference type="ARBA" id="ARBA00022723"/>
    </source>
</evidence>
<dbReference type="InterPro" id="IPR017896">
    <property type="entry name" value="4Fe4S_Fe-S-bd"/>
</dbReference>
<evidence type="ECO:0000259" key="11">
    <source>
        <dbReference type="PROSITE" id="PS51669"/>
    </source>
</evidence>
<dbReference type="GO" id="GO:0022904">
    <property type="term" value="P:respiratory electron transport chain"/>
    <property type="evidence" value="ECO:0007669"/>
    <property type="project" value="TreeGrafter"/>
</dbReference>
<dbReference type="Gene3D" id="3.40.50.740">
    <property type="match status" value="1"/>
</dbReference>
<dbReference type="Pfam" id="PF10588">
    <property type="entry name" value="NADH-G_4Fe-4S_3"/>
    <property type="match status" value="1"/>
</dbReference>
<keyword evidence="7" id="KW-0408">Iron</keyword>
<dbReference type="InterPro" id="IPR021074">
    <property type="entry name" value="Formate_DH_dsu"/>
</dbReference>
<dbReference type="InterPro" id="IPR006478">
    <property type="entry name" value="Formate_DH_asu"/>
</dbReference>
<evidence type="ECO:0000256" key="8">
    <source>
        <dbReference type="ARBA" id="ARBA00023014"/>
    </source>
</evidence>
<keyword evidence="5" id="KW-0677">Repeat</keyword>
<name>A0A519BBS0_9DELT</name>
<evidence type="ECO:0000259" key="10">
    <source>
        <dbReference type="PROSITE" id="PS51379"/>
    </source>
</evidence>
<dbReference type="PROSITE" id="PS00198">
    <property type="entry name" value="4FE4S_FER_1"/>
    <property type="match status" value="1"/>
</dbReference>
<dbReference type="InterPro" id="IPR017900">
    <property type="entry name" value="4Fe4S_Fe_S_CS"/>
</dbReference>
<dbReference type="Pfam" id="PF13510">
    <property type="entry name" value="Fer2_4"/>
    <property type="match status" value="1"/>
</dbReference>
<dbReference type="PROSITE" id="PS51669">
    <property type="entry name" value="4FE4S_MOW_BIS_MGD"/>
    <property type="match status" value="1"/>
</dbReference>
<dbReference type="GO" id="GO:0015942">
    <property type="term" value="P:formate metabolic process"/>
    <property type="evidence" value="ECO:0007669"/>
    <property type="project" value="InterPro"/>
</dbReference>
<dbReference type="InterPro" id="IPR041924">
    <property type="entry name" value="Formate_Dh-H_N"/>
</dbReference>
<proteinExistence type="inferred from homology"/>
<dbReference type="InterPro" id="IPR036010">
    <property type="entry name" value="2Fe-2S_ferredoxin-like_sf"/>
</dbReference>
<keyword evidence="4" id="KW-0479">Metal-binding</keyword>
<dbReference type="GO" id="GO:0051537">
    <property type="term" value="F:2 iron, 2 sulfur cluster binding"/>
    <property type="evidence" value="ECO:0007669"/>
    <property type="project" value="UniProtKB-KW"/>
</dbReference>
<dbReference type="Pfam" id="PF01568">
    <property type="entry name" value="Molydop_binding"/>
    <property type="match status" value="1"/>
</dbReference>
<comment type="caution">
    <text evidence="13">The sequence shown here is derived from an EMBL/GenBank/DDBJ whole genome shotgun (WGS) entry which is preliminary data.</text>
</comment>
<dbReference type="InterPro" id="IPR006657">
    <property type="entry name" value="MoPterin_dinucl-bd_dom"/>
</dbReference>
<dbReference type="CDD" id="cd02753">
    <property type="entry name" value="MopB_Formate-Dh-H"/>
    <property type="match status" value="1"/>
</dbReference>
<feature type="domain" description="4Fe-4S His(Cys)3-ligated-type" evidence="12">
    <location>
        <begin position="81"/>
        <end position="120"/>
    </location>
</feature>
<dbReference type="Proteomes" id="UP000320813">
    <property type="component" value="Unassembled WGS sequence"/>
</dbReference>
<protein>
    <submittedName>
        <fullName evidence="13">Formate dehydrogenase subunit alpha</fullName>
    </submittedName>
</protein>
<dbReference type="PROSITE" id="PS51839">
    <property type="entry name" value="4FE4S_HC3"/>
    <property type="match status" value="1"/>
</dbReference>
<evidence type="ECO:0000256" key="7">
    <source>
        <dbReference type="ARBA" id="ARBA00023004"/>
    </source>
</evidence>
<dbReference type="Gene3D" id="2.40.40.20">
    <property type="match status" value="1"/>
</dbReference>
<dbReference type="SUPFAM" id="SSF50692">
    <property type="entry name" value="ADC-like"/>
    <property type="match status" value="1"/>
</dbReference>
<keyword evidence="6" id="KW-0560">Oxidoreductase</keyword>
<evidence type="ECO:0000256" key="2">
    <source>
        <dbReference type="ARBA" id="ARBA00022485"/>
    </source>
</evidence>
<dbReference type="InterPro" id="IPR019574">
    <property type="entry name" value="NADH_UbQ_OxRdtase_Gsu_4Fe4S-bd"/>
</dbReference>
<comment type="similarity">
    <text evidence="1">In the C-terminal section; belongs to the prokaryotic molybdopterin-containing oxidoreductase family.</text>
</comment>
<dbReference type="SMART" id="SM00926">
    <property type="entry name" value="Molybdop_Fe4S4"/>
    <property type="match status" value="1"/>
</dbReference>
<dbReference type="InterPro" id="IPR054351">
    <property type="entry name" value="NADH_UbQ_OxRdtase_ferredoxin"/>
</dbReference>
<dbReference type="AlphaFoldDB" id="A0A519BBS0"/>
<dbReference type="InterPro" id="IPR001041">
    <property type="entry name" value="2Fe-2S_ferredoxin-type"/>
</dbReference>
<dbReference type="PANTHER" id="PTHR43105:SF14">
    <property type="entry name" value="FORMATE DEHYDROGENASE H"/>
    <property type="match status" value="1"/>
</dbReference>
<dbReference type="GO" id="GO:0003954">
    <property type="term" value="F:NADH dehydrogenase activity"/>
    <property type="evidence" value="ECO:0007669"/>
    <property type="project" value="TreeGrafter"/>
</dbReference>
<dbReference type="GO" id="GO:0008863">
    <property type="term" value="F:formate dehydrogenase (NAD+) activity"/>
    <property type="evidence" value="ECO:0007669"/>
    <property type="project" value="InterPro"/>
</dbReference>
<dbReference type="SUPFAM" id="SSF53706">
    <property type="entry name" value="Formate dehydrogenase/DMSO reductase, domains 1-3"/>
    <property type="match status" value="1"/>
</dbReference>
<evidence type="ECO:0000256" key="1">
    <source>
        <dbReference type="ARBA" id="ARBA00007023"/>
    </source>
</evidence>
<dbReference type="NCBIfam" id="TIGR01591">
    <property type="entry name" value="Fdh-alpha"/>
    <property type="match status" value="1"/>
</dbReference>
<dbReference type="SUPFAM" id="SSF54292">
    <property type="entry name" value="2Fe-2S ferredoxin-like"/>
    <property type="match status" value="1"/>
</dbReference>
<dbReference type="GO" id="GO:0051539">
    <property type="term" value="F:4 iron, 4 sulfur cluster binding"/>
    <property type="evidence" value="ECO:0007669"/>
    <property type="project" value="UniProtKB-KW"/>
</dbReference>
<dbReference type="Gene3D" id="3.10.20.740">
    <property type="match status" value="1"/>
</dbReference>
<evidence type="ECO:0000313" key="14">
    <source>
        <dbReference type="Proteomes" id="UP000320813"/>
    </source>
</evidence>
<dbReference type="Pfam" id="PF11390">
    <property type="entry name" value="FdsD"/>
    <property type="match status" value="1"/>
</dbReference>
<dbReference type="EMBL" id="SGBD01000002">
    <property type="protein sequence ID" value="RZD14664.1"/>
    <property type="molecule type" value="Genomic_DNA"/>
</dbReference>
<dbReference type="FunFam" id="3.30.70.20:FF:000035">
    <property type="entry name" value="Iron hydrogenase 1"/>
    <property type="match status" value="1"/>
</dbReference>
<dbReference type="SMART" id="SM00929">
    <property type="entry name" value="NADH-G_4Fe-4S_3"/>
    <property type="match status" value="1"/>
</dbReference>
<dbReference type="Gene3D" id="3.30.70.20">
    <property type="match status" value="1"/>
</dbReference>
<evidence type="ECO:0000256" key="3">
    <source>
        <dbReference type="ARBA" id="ARBA00022714"/>
    </source>
</evidence>
<dbReference type="SUPFAM" id="SSF54862">
    <property type="entry name" value="4Fe-4S ferredoxins"/>
    <property type="match status" value="1"/>
</dbReference>
<keyword evidence="8" id="KW-0411">Iron-sulfur</keyword>
<keyword evidence="3" id="KW-0001">2Fe-2S</keyword>
<dbReference type="Pfam" id="PF04879">
    <property type="entry name" value="Molybdop_Fe4S4"/>
    <property type="match status" value="1"/>
</dbReference>